<dbReference type="EC" id="5.6.2.4" evidence="9"/>
<name>A0A161WK81_9CLOT</name>
<feature type="domain" description="UvrD-like helicase ATP-binding" evidence="12">
    <location>
        <begin position="1"/>
        <end position="312"/>
    </location>
</feature>
<dbReference type="InterPro" id="IPR014016">
    <property type="entry name" value="UvrD-like_ATP-bd"/>
</dbReference>
<evidence type="ECO:0000256" key="3">
    <source>
        <dbReference type="ARBA" id="ARBA00022801"/>
    </source>
</evidence>
<dbReference type="Pfam" id="PF13361">
    <property type="entry name" value="UvrD_C"/>
    <property type="match status" value="1"/>
</dbReference>
<dbReference type="RefSeq" id="WP_082831861.1">
    <property type="nucleotide sequence ID" value="NZ_FQXL01000004.1"/>
</dbReference>
<organism evidence="13 14">
    <name type="scientific">Clostridium magnum DSM 2767</name>
    <dbReference type="NCBI Taxonomy" id="1121326"/>
    <lineage>
        <taxon>Bacteria</taxon>
        <taxon>Bacillati</taxon>
        <taxon>Bacillota</taxon>
        <taxon>Clostridia</taxon>
        <taxon>Eubacteriales</taxon>
        <taxon>Clostridiaceae</taxon>
        <taxon>Clostridium</taxon>
    </lineage>
</organism>
<dbReference type="InterPro" id="IPR000212">
    <property type="entry name" value="DNA_helicase_UvrD/REP"/>
</dbReference>
<dbReference type="SUPFAM" id="SSF52540">
    <property type="entry name" value="P-loop containing nucleoside triphosphate hydrolases"/>
    <property type="match status" value="1"/>
</dbReference>
<evidence type="ECO:0000313" key="14">
    <source>
        <dbReference type="Proteomes" id="UP000076603"/>
    </source>
</evidence>
<comment type="catalytic activity">
    <reaction evidence="8">
        <text>Couples ATP hydrolysis with the unwinding of duplex DNA by translocating in the 3'-5' direction.</text>
        <dbReference type="EC" id="5.6.2.4"/>
    </reaction>
</comment>
<evidence type="ECO:0000256" key="8">
    <source>
        <dbReference type="ARBA" id="ARBA00034617"/>
    </source>
</evidence>
<dbReference type="GO" id="GO:0000725">
    <property type="term" value="P:recombinational repair"/>
    <property type="evidence" value="ECO:0007669"/>
    <property type="project" value="TreeGrafter"/>
</dbReference>
<dbReference type="GO" id="GO:0003677">
    <property type="term" value="F:DNA binding"/>
    <property type="evidence" value="ECO:0007669"/>
    <property type="project" value="UniProtKB-KW"/>
</dbReference>
<evidence type="ECO:0000256" key="7">
    <source>
        <dbReference type="ARBA" id="ARBA00023235"/>
    </source>
</evidence>
<evidence type="ECO:0000256" key="1">
    <source>
        <dbReference type="ARBA" id="ARBA00009922"/>
    </source>
</evidence>
<reference evidence="13 14" key="1">
    <citation type="submission" date="2016-04" db="EMBL/GenBank/DDBJ databases">
        <title>Genome sequence of Clostridium magnum DSM 2767.</title>
        <authorList>
            <person name="Poehlein A."/>
            <person name="Uhlig R."/>
            <person name="Fischer R."/>
            <person name="Bahl H."/>
            <person name="Daniel R."/>
        </authorList>
    </citation>
    <scope>NUCLEOTIDE SEQUENCE [LARGE SCALE GENOMIC DNA]</scope>
    <source>
        <strain evidence="13 14">DSM 2767</strain>
    </source>
</reference>
<evidence type="ECO:0000256" key="6">
    <source>
        <dbReference type="ARBA" id="ARBA00023125"/>
    </source>
</evidence>
<proteinExistence type="inferred from homology"/>
<dbReference type="AlphaFoldDB" id="A0A161WK81"/>
<evidence type="ECO:0000313" key="13">
    <source>
        <dbReference type="EMBL" id="KZL92135.1"/>
    </source>
</evidence>
<keyword evidence="7" id="KW-0413">Isomerase</keyword>
<evidence type="ECO:0000256" key="5">
    <source>
        <dbReference type="ARBA" id="ARBA00022840"/>
    </source>
</evidence>
<feature type="binding site" evidence="11">
    <location>
        <begin position="22"/>
        <end position="29"/>
    </location>
    <ligand>
        <name>ATP</name>
        <dbReference type="ChEBI" id="CHEBI:30616"/>
    </ligand>
</feature>
<dbReference type="GO" id="GO:0043138">
    <property type="term" value="F:3'-5' DNA helicase activity"/>
    <property type="evidence" value="ECO:0007669"/>
    <property type="project" value="UniProtKB-EC"/>
</dbReference>
<dbReference type="CDD" id="cd17932">
    <property type="entry name" value="DEXQc_UvrD"/>
    <property type="match status" value="1"/>
</dbReference>
<dbReference type="Proteomes" id="UP000076603">
    <property type="component" value="Unassembled WGS sequence"/>
</dbReference>
<comment type="caution">
    <text evidence="13">The sequence shown here is derived from an EMBL/GenBank/DDBJ whole genome shotgun (WGS) entry which is preliminary data.</text>
</comment>
<dbReference type="InterPro" id="IPR013986">
    <property type="entry name" value="DExx_box_DNA_helicase_dom_sf"/>
</dbReference>
<keyword evidence="2 11" id="KW-0547">Nucleotide-binding</keyword>
<keyword evidence="3 11" id="KW-0378">Hydrolase</keyword>
<dbReference type="InterPro" id="IPR014017">
    <property type="entry name" value="DNA_helicase_UvrD-like_C"/>
</dbReference>
<dbReference type="EMBL" id="LWAE01000002">
    <property type="protein sequence ID" value="KZL92135.1"/>
    <property type="molecule type" value="Genomic_DNA"/>
</dbReference>
<dbReference type="Gene3D" id="1.10.10.160">
    <property type="match status" value="1"/>
</dbReference>
<dbReference type="InterPro" id="IPR027417">
    <property type="entry name" value="P-loop_NTPase"/>
</dbReference>
<dbReference type="PANTHER" id="PTHR11070">
    <property type="entry name" value="UVRD / RECB / PCRA DNA HELICASE FAMILY MEMBER"/>
    <property type="match status" value="1"/>
</dbReference>
<evidence type="ECO:0000259" key="12">
    <source>
        <dbReference type="PROSITE" id="PS51198"/>
    </source>
</evidence>
<keyword evidence="6" id="KW-0238">DNA-binding</keyword>
<dbReference type="PROSITE" id="PS51198">
    <property type="entry name" value="UVRD_HELICASE_ATP_BIND"/>
    <property type="match status" value="1"/>
</dbReference>
<comment type="similarity">
    <text evidence="1">Belongs to the helicase family. UvrD subfamily.</text>
</comment>
<comment type="catalytic activity">
    <reaction evidence="10">
        <text>ATP + H2O = ADP + phosphate + H(+)</text>
        <dbReference type="Rhea" id="RHEA:13065"/>
        <dbReference type="ChEBI" id="CHEBI:15377"/>
        <dbReference type="ChEBI" id="CHEBI:15378"/>
        <dbReference type="ChEBI" id="CHEBI:30616"/>
        <dbReference type="ChEBI" id="CHEBI:43474"/>
        <dbReference type="ChEBI" id="CHEBI:456216"/>
        <dbReference type="EC" id="5.6.2.4"/>
    </reaction>
</comment>
<dbReference type="GO" id="GO:0016887">
    <property type="term" value="F:ATP hydrolysis activity"/>
    <property type="evidence" value="ECO:0007669"/>
    <property type="project" value="RHEA"/>
</dbReference>
<evidence type="ECO:0000256" key="9">
    <source>
        <dbReference type="ARBA" id="ARBA00034808"/>
    </source>
</evidence>
<keyword evidence="5 11" id="KW-0067">ATP-binding</keyword>
<dbReference type="PATRIC" id="fig|1121326.3.peg.1931"/>
<keyword evidence="14" id="KW-1185">Reference proteome</keyword>
<dbReference type="GO" id="GO:0005524">
    <property type="term" value="F:ATP binding"/>
    <property type="evidence" value="ECO:0007669"/>
    <property type="project" value="UniProtKB-UniRule"/>
</dbReference>
<gene>
    <name evidence="13" type="primary">pcrA_2</name>
    <name evidence="13" type="ORF">CLMAG_19440</name>
</gene>
<evidence type="ECO:0000256" key="11">
    <source>
        <dbReference type="PROSITE-ProRule" id="PRU00560"/>
    </source>
</evidence>
<protein>
    <recommendedName>
        <fullName evidence="9">DNA 3'-5' helicase</fullName>
        <ecNumber evidence="9">5.6.2.4</ecNumber>
    </recommendedName>
</protein>
<sequence length="729" mass="83677">MNFREDQKPIMQYTGGTMAVPAVPGAGKTFVVANLAAKIIEEKRQKPGKVLVVTYMNSAVNNFKSRISSVLNDKGISATNSYEVMTIHSLAMKILRDRPDIVGINEEFGVIDEVKKIFYLNECINEWRRRGGGERVFRSFLSDYGAKKYDEKGSDWWKSFLSVVDILISELKLNDISPGKLKNIEKDLEEDSIIKAISYIYDIYTQKLKLEGYIDYNDLLILSYKALLRDEKLREKFQSRYSFVFEDECQDSNLVQCKMLALLADNNKNLVRVGDVNQSIMGTFTSSDPRFFSDFCSQSERKYVMNMAGRSSKEIIDLANYLVSYTREEHPEEKCRGALSYQKIALVSGMKDFKNPELSEYGIYAYTLSSWNKVKETTLKAILNFRIKHPDKTIGVLVPFNNHVSEISKELRRMNIECDELSTSSEKRIKVTNVLGYALGFLGEPDNIYKFKILIDTLLEENSDDKNLLMNFILKHKVENLVYWKLSSPIPESLLHSDLFKKFEEKTNIIRNMIECNQSSLDNLVLYISSILNLSVEDKAMAQAVASYAKFAIKDTPDLTLEEISDQLLDNKNSVFRHVADVIYDLQGYEPAPGRVTVATCHKSKGLEWDCVFLACLTDYNYPASLSGKFRSDYFYFKDSLRNPVAIGKAEIRRILGENIDGNPFIQAKVDVLNEKIRLLYVAITRAKEYLVVMTHHENEGNRKDKPSKYFNILKEFIEKNRLESDDKK</sequence>
<evidence type="ECO:0000256" key="2">
    <source>
        <dbReference type="ARBA" id="ARBA00022741"/>
    </source>
</evidence>
<dbReference type="STRING" id="1121326.CLMAG_19440"/>
<dbReference type="Gene3D" id="3.40.50.300">
    <property type="entry name" value="P-loop containing nucleotide triphosphate hydrolases"/>
    <property type="match status" value="2"/>
</dbReference>
<evidence type="ECO:0000256" key="4">
    <source>
        <dbReference type="ARBA" id="ARBA00022806"/>
    </source>
</evidence>
<dbReference type="PANTHER" id="PTHR11070:SF2">
    <property type="entry name" value="ATP-DEPENDENT DNA HELICASE SRS2"/>
    <property type="match status" value="1"/>
</dbReference>
<dbReference type="Pfam" id="PF00580">
    <property type="entry name" value="UvrD-helicase"/>
    <property type="match status" value="1"/>
</dbReference>
<keyword evidence="4 11" id="KW-0347">Helicase</keyword>
<dbReference type="OrthoDB" id="9765670at2"/>
<evidence type="ECO:0000256" key="10">
    <source>
        <dbReference type="ARBA" id="ARBA00048988"/>
    </source>
</evidence>
<accession>A0A161WK81</accession>